<gene>
    <name evidence="2" type="ORF">HCDG_04259</name>
</gene>
<dbReference type="EMBL" id="GG692423">
    <property type="protein sequence ID" value="EER41612.1"/>
    <property type="molecule type" value="Genomic_DNA"/>
</dbReference>
<reference evidence="3" key="1">
    <citation type="submission" date="2009-05" db="EMBL/GenBank/DDBJ databases">
        <title>The genome sequence of Ajellomyces capsulatus strain H143.</title>
        <authorList>
            <person name="Champion M."/>
            <person name="Cuomo C.A."/>
            <person name="Ma L.-J."/>
            <person name="Henn M.R."/>
            <person name="Sil A."/>
            <person name="Goldman B."/>
            <person name="Young S.K."/>
            <person name="Kodira C.D."/>
            <person name="Zeng Q."/>
            <person name="Koehrsen M."/>
            <person name="Alvarado L."/>
            <person name="Berlin A.M."/>
            <person name="Borenstein D."/>
            <person name="Chen Z."/>
            <person name="Engels R."/>
            <person name="Freedman E."/>
            <person name="Gellesch M."/>
            <person name="Goldberg J."/>
            <person name="Griggs A."/>
            <person name="Gujja S."/>
            <person name="Heiman D.I."/>
            <person name="Hepburn T.A."/>
            <person name="Howarth C."/>
            <person name="Jen D."/>
            <person name="Larson L."/>
            <person name="Lewis B."/>
            <person name="Mehta T."/>
            <person name="Park D."/>
            <person name="Pearson M."/>
            <person name="Roberts A."/>
            <person name="Saif S."/>
            <person name="Shea T.D."/>
            <person name="Shenoy N."/>
            <person name="Sisk P."/>
            <person name="Stolte C."/>
            <person name="Sykes S."/>
            <person name="Walk T."/>
            <person name="White J."/>
            <person name="Yandava C."/>
            <person name="Klein B."/>
            <person name="McEwen J.G."/>
            <person name="Puccia R."/>
            <person name="Goldman G.H."/>
            <person name="Felipe M.S."/>
            <person name="Nino-Vega G."/>
            <person name="San-Blas G."/>
            <person name="Taylor J.W."/>
            <person name="Mendoza L."/>
            <person name="Galagan J.E."/>
            <person name="Nusbaum C."/>
            <person name="Birren B.W."/>
        </authorList>
    </citation>
    <scope>NUCLEOTIDE SEQUENCE [LARGE SCALE GENOMIC DNA]</scope>
    <source>
        <strain evidence="3">H143</strain>
    </source>
</reference>
<dbReference type="Proteomes" id="UP000002624">
    <property type="component" value="Unassembled WGS sequence"/>
</dbReference>
<accession>C6HDH8</accession>
<organism evidence="2 3">
    <name type="scientific">Ajellomyces capsulatus (strain H143)</name>
    <name type="common">Darling's disease fungus</name>
    <name type="synonym">Histoplasma capsulatum</name>
    <dbReference type="NCBI Taxonomy" id="544712"/>
    <lineage>
        <taxon>Eukaryota</taxon>
        <taxon>Fungi</taxon>
        <taxon>Dikarya</taxon>
        <taxon>Ascomycota</taxon>
        <taxon>Pezizomycotina</taxon>
        <taxon>Eurotiomycetes</taxon>
        <taxon>Eurotiomycetidae</taxon>
        <taxon>Onygenales</taxon>
        <taxon>Ajellomycetaceae</taxon>
        <taxon>Histoplasma</taxon>
    </lineage>
</organism>
<proteinExistence type="predicted"/>
<feature type="compositionally biased region" description="Basic residues" evidence="1">
    <location>
        <begin position="75"/>
        <end position="86"/>
    </location>
</feature>
<feature type="region of interest" description="Disordered" evidence="1">
    <location>
        <begin position="56"/>
        <end position="125"/>
    </location>
</feature>
<evidence type="ECO:0000313" key="2">
    <source>
        <dbReference type="EMBL" id="EER41612.1"/>
    </source>
</evidence>
<evidence type="ECO:0000256" key="1">
    <source>
        <dbReference type="SAM" id="MobiDB-lite"/>
    </source>
</evidence>
<name>C6HDH8_AJECH</name>
<feature type="compositionally biased region" description="Basic and acidic residues" evidence="1">
    <location>
        <begin position="108"/>
        <end position="121"/>
    </location>
</feature>
<sequence>MDGRLSSSGAVMMVVIDDGDGDGGDGDGGDVGEWLRGRRGLGAKTGGCVQPWFLGASEPTDEVQQKQCWNNSNNRQRRKRTNRRQRPVNGIKKIRDGMHSNHYNTTTDPREMAEQRDEQRPEPAAAVSWRSGCNLDVAHFVHQPPHLILHDAANQRCPWLTR</sequence>
<dbReference type="AlphaFoldDB" id="C6HDH8"/>
<dbReference type="HOGENOM" id="CLU_1634905_0_0_1"/>
<protein>
    <submittedName>
        <fullName evidence="2">Uncharacterized protein</fullName>
    </submittedName>
</protein>
<dbReference type="VEuPathDB" id="FungiDB:HCDG_04259"/>
<evidence type="ECO:0000313" key="3">
    <source>
        <dbReference type="Proteomes" id="UP000002624"/>
    </source>
</evidence>